<evidence type="ECO:0000256" key="2">
    <source>
        <dbReference type="SAM" id="SignalP"/>
    </source>
</evidence>
<dbReference type="EMBL" id="JBAKIA010000025">
    <property type="protein sequence ID" value="MEJ8476731.1"/>
    <property type="molecule type" value="Genomic_DNA"/>
</dbReference>
<feature type="compositionally biased region" description="Basic and acidic residues" evidence="1">
    <location>
        <begin position="170"/>
        <end position="181"/>
    </location>
</feature>
<organism evidence="3 4">
    <name type="scientific">Roseibium algae</name>
    <dbReference type="NCBI Taxonomy" id="3123038"/>
    <lineage>
        <taxon>Bacteria</taxon>
        <taxon>Pseudomonadati</taxon>
        <taxon>Pseudomonadota</taxon>
        <taxon>Alphaproteobacteria</taxon>
        <taxon>Hyphomicrobiales</taxon>
        <taxon>Stappiaceae</taxon>
        <taxon>Roseibium</taxon>
    </lineage>
</organism>
<protein>
    <submittedName>
        <fullName evidence="3">Uncharacterized protein</fullName>
    </submittedName>
</protein>
<gene>
    <name evidence="3" type="ORF">V6575_21835</name>
</gene>
<keyword evidence="2" id="KW-0732">Signal</keyword>
<accession>A0ABU8TSP7</accession>
<feature type="chain" id="PRO_5045727228" evidence="2">
    <location>
        <begin position="24"/>
        <end position="192"/>
    </location>
</feature>
<keyword evidence="4" id="KW-1185">Reference proteome</keyword>
<proteinExistence type="predicted"/>
<feature type="signal peptide" evidence="2">
    <location>
        <begin position="1"/>
        <end position="23"/>
    </location>
</feature>
<evidence type="ECO:0000313" key="3">
    <source>
        <dbReference type="EMBL" id="MEJ8476731.1"/>
    </source>
</evidence>
<dbReference type="RefSeq" id="WP_340277464.1">
    <property type="nucleotide sequence ID" value="NZ_JBAKIA010000025.1"/>
</dbReference>
<name>A0ABU8TSP7_9HYPH</name>
<comment type="caution">
    <text evidence="3">The sequence shown here is derived from an EMBL/GenBank/DDBJ whole genome shotgun (WGS) entry which is preliminary data.</text>
</comment>
<dbReference type="Proteomes" id="UP001385499">
    <property type="component" value="Unassembled WGS sequence"/>
</dbReference>
<sequence>MFRFIAAILVLIYQPLLSEPALAQQQTPVNSQPAQNFKIVNTGGFVEAHGIRERLAPEAEVGTIWISTAVDNSNLQIEIRGTKITLFPLTNGLASIKWDSTDTDLLHDQDILSLSGKDSLKNVETWAAKIDWPKAGPSTLVLFKFDERSFGGFLISKPSEAKIVRQMEFHQMHGRRQRADEDTSSTWPEHRR</sequence>
<reference evidence="3 4" key="1">
    <citation type="submission" date="2024-02" db="EMBL/GenBank/DDBJ databases">
        <title>Roseibium algae sp. nov., isolated from marine alga (Grateloupia sp.), showing potential in myo-inositol conversion.</title>
        <authorList>
            <person name="Wang Y."/>
        </authorList>
    </citation>
    <scope>NUCLEOTIDE SEQUENCE [LARGE SCALE GENOMIC DNA]</scope>
    <source>
        <strain evidence="3 4">H3510</strain>
    </source>
</reference>
<evidence type="ECO:0000313" key="4">
    <source>
        <dbReference type="Proteomes" id="UP001385499"/>
    </source>
</evidence>
<evidence type="ECO:0000256" key="1">
    <source>
        <dbReference type="SAM" id="MobiDB-lite"/>
    </source>
</evidence>
<feature type="region of interest" description="Disordered" evidence="1">
    <location>
        <begin position="170"/>
        <end position="192"/>
    </location>
</feature>